<dbReference type="AlphaFoldDB" id="A0A0D4C3H0"/>
<dbReference type="EMBL" id="CP011005">
    <property type="protein sequence ID" value="AJT42955.1"/>
    <property type="molecule type" value="Genomic_DNA"/>
</dbReference>
<evidence type="ECO:0000313" key="4">
    <source>
        <dbReference type="EMBL" id="AJT42955.1"/>
    </source>
</evidence>
<dbReference type="KEGG" id="ari:UM93_07080"/>
<feature type="domain" description="DUF8094" evidence="3">
    <location>
        <begin position="277"/>
        <end position="566"/>
    </location>
</feature>
<gene>
    <name evidence="4" type="ORF">UM93_07080</name>
</gene>
<sequence>MVLGVLLLASGIAQRTIWQPPATVTAQLDTASLSSGQNAPLTMVKSSALSQRTGPVQIKVEGSGQIFLAQGRADDVAAWVGKTPHLEVAGANDDFSALNANFVDGQEKSANPAGSDLWTAEQTSNGQLNYDWQSPSEGDWSLLLASDGSSAAPQKISLTVPNDNSTPWAIPNMVIGAVLILLGLALWWFLRRMSKPKTGSSGRRAAGAATALVIGLTVVALGQGNIPSAAADESNSPSPSSSPSVTGSESAAPTSTEATSSEASNTAESTGTEDSSAVPVLNDDQFSRVLSMVVKTVASGDAGKNAKLLSPRVDGPALQERTANYKIRAAAPDYPAREPVADTALKSKIVSTDRQWPRTAIAVTQGSSNLVPQVLTLVQKTPRDNYKLTQTARLLPGQLLEVPSQPQAAPLANDAKDGTSISPIAAMNSFAELLGNPDGKAKSNFASSIFVNDGKDLQNKLVSDSKDATFSFKHVVLPETVTAFRTSNGGTLVMGSLDFTIAATAKTANATLTLTDSGTKALAGGDTTQKGYTLNFTERAVLYIPAGSDSKPVTVVAAERGLIAASFK</sequence>
<reference evidence="4 5" key="1">
    <citation type="journal article" date="2015" name="Genome Announc.">
        <title>Complete Genome Sequencing of Protease-Producing Novel Arthrobacter sp. Strain IHBB 11108 Using PacBio Single-Molecule Real-Time Sequencing Technology.</title>
        <authorList>
            <person name="Kiran S."/>
            <person name="Swarnkar M.K."/>
            <person name="Pal M."/>
            <person name="Thakur R."/>
            <person name="Tewari R."/>
            <person name="Singh A.K."/>
            <person name="Gulati A."/>
        </authorList>
    </citation>
    <scope>NUCLEOTIDE SEQUENCE [LARGE SCALE GENOMIC DNA]</scope>
    <source>
        <strain evidence="4 5">IHBB 11108</strain>
    </source>
</reference>
<name>A0A0D4C3H0_9MICC</name>
<keyword evidence="2" id="KW-1133">Transmembrane helix</keyword>
<evidence type="ECO:0000256" key="2">
    <source>
        <dbReference type="SAM" id="Phobius"/>
    </source>
</evidence>
<proteinExistence type="predicted"/>
<feature type="transmembrane region" description="Helical" evidence="2">
    <location>
        <begin position="202"/>
        <end position="222"/>
    </location>
</feature>
<dbReference type="HOGENOM" id="CLU_027794_0_0_11"/>
<keyword evidence="2" id="KW-0472">Membrane</keyword>
<evidence type="ECO:0000313" key="5">
    <source>
        <dbReference type="Proteomes" id="UP000061839"/>
    </source>
</evidence>
<dbReference type="Proteomes" id="UP000061839">
    <property type="component" value="Chromosome"/>
</dbReference>
<dbReference type="InterPro" id="IPR058407">
    <property type="entry name" value="DUF8094"/>
</dbReference>
<dbReference type="STRING" id="1618207.UM93_07080"/>
<feature type="compositionally biased region" description="Low complexity" evidence="1">
    <location>
        <begin position="228"/>
        <end position="273"/>
    </location>
</feature>
<protein>
    <recommendedName>
        <fullName evidence="3">DUF8094 domain-containing protein</fullName>
    </recommendedName>
</protein>
<dbReference type="Pfam" id="PF26366">
    <property type="entry name" value="DUF8094"/>
    <property type="match status" value="1"/>
</dbReference>
<keyword evidence="5" id="KW-1185">Reference proteome</keyword>
<dbReference type="PATRIC" id="fig|1618207.4.peg.1434"/>
<feature type="transmembrane region" description="Helical" evidence="2">
    <location>
        <begin position="168"/>
        <end position="190"/>
    </location>
</feature>
<evidence type="ECO:0000256" key="1">
    <source>
        <dbReference type="SAM" id="MobiDB-lite"/>
    </source>
</evidence>
<organism evidence="4 5">
    <name type="scientific">Psychromicrobium lacuslunae</name>
    <dbReference type="NCBI Taxonomy" id="1618207"/>
    <lineage>
        <taxon>Bacteria</taxon>
        <taxon>Bacillati</taxon>
        <taxon>Actinomycetota</taxon>
        <taxon>Actinomycetes</taxon>
        <taxon>Micrococcales</taxon>
        <taxon>Micrococcaceae</taxon>
        <taxon>Psychromicrobium</taxon>
    </lineage>
</organism>
<keyword evidence="2" id="KW-0812">Transmembrane</keyword>
<feature type="region of interest" description="Disordered" evidence="1">
    <location>
        <begin position="228"/>
        <end position="280"/>
    </location>
</feature>
<accession>A0A0D4C3H0</accession>
<evidence type="ECO:0000259" key="3">
    <source>
        <dbReference type="Pfam" id="PF26366"/>
    </source>
</evidence>